<sequence>MPTHQRWSEESIPAEQRPSWPVLLDEQRGIVSRRQLHAYGHSMSDIRANLAGGRWQRVLPRVYSTFTGELSRSAKIHAALLYGSGYAILSHRTAAEEWKILPIVEGPVEITVPYTFSAISQAPLVIVHRSRALPHIAAGTNPPRTRITDTILDLATAQRTPRQATNVIVDLLGRTRISVAAMQACVLVRPPFQYRPAIGYGLALVGGGLMSALEVEYKEKVEDEHGLPRGNRQTPIDVDGKTLWEDVTYDPHGAAVTVRLDGRATHAMAGVAFRDRRRDNAAELAGRARLVYGWQDVRNSPCEVAAEVRTILVREGWDPAGARAVTCSRCGKGARKAA</sequence>
<comment type="caution">
    <text evidence="1">The sequence shown here is derived from an EMBL/GenBank/DDBJ whole genome shotgun (WGS) entry which is preliminary data.</text>
</comment>
<dbReference type="RefSeq" id="WP_378238481.1">
    <property type="nucleotide sequence ID" value="NZ_JBHRWK010000014.1"/>
</dbReference>
<reference evidence="2" key="1">
    <citation type="journal article" date="2019" name="Int. J. Syst. Evol. Microbiol.">
        <title>The Global Catalogue of Microorganisms (GCM) 10K type strain sequencing project: providing services to taxonomists for standard genome sequencing and annotation.</title>
        <authorList>
            <consortium name="The Broad Institute Genomics Platform"/>
            <consortium name="The Broad Institute Genome Sequencing Center for Infectious Disease"/>
            <person name="Wu L."/>
            <person name="Ma J."/>
        </authorList>
    </citation>
    <scope>NUCLEOTIDE SEQUENCE [LARGE SCALE GENOMIC DNA]</scope>
    <source>
        <strain evidence="2">CGMCC 4.7676</strain>
    </source>
</reference>
<evidence type="ECO:0000313" key="2">
    <source>
        <dbReference type="Proteomes" id="UP001595645"/>
    </source>
</evidence>
<organism evidence="1 2">
    <name type="scientific">Amycolatopsis speibonae</name>
    <dbReference type="NCBI Taxonomy" id="1450224"/>
    <lineage>
        <taxon>Bacteria</taxon>
        <taxon>Bacillati</taxon>
        <taxon>Actinomycetota</taxon>
        <taxon>Actinomycetes</taxon>
        <taxon>Pseudonocardiales</taxon>
        <taxon>Pseudonocardiaceae</taxon>
        <taxon>Amycolatopsis</taxon>
    </lineage>
</organism>
<proteinExistence type="predicted"/>
<evidence type="ECO:0008006" key="3">
    <source>
        <dbReference type="Google" id="ProtNLM"/>
    </source>
</evidence>
<keyword evidence="2" id="KW-1185">Reference proteome</keyword>
<accession>A0ABV7NSZ9</accession>
<dbReference type="Proteomes" id="UP001595645">
    <property type="component" value="Unassembled WGS sequence"/>
</dbReference>
<gene>
    <name evidence="1" type="ORF">ACFOSH_10170</name>
</gene>
<protein>
    <recommendedName>
        <fullName evidence="3">Transcriptional regulator, AbiEi antitoxin, Type IV TA system</fullName>
    </recommendedName>
</protein>
<evidence type="ECO:0000313" key="1">
    <source>
        <dbReference type="EMBL" id="MFC3449795.1"/>
    </source>
</evidence>
<dbReference type="EMBL" id="JBHRWK010000014">
    <property type="protein sequence ID" value="MFC3449795.1"/>
    <property type="molecule type" value="Genomic_DNA"/>
</dbReference>
<name>A0ABV7NSZ9_9PSEU</name>